<reference evidence="1" key="1">
    <citation type="submission" date="2020-08" db="EMBL/GenBank/DDBJ databases">
        <title>Multicomponent nature underlies the extraordinary mechanical properties of spider dragline silk.</title>
        <authorList>
            <person name="Kono N."/>
            <person name="Nakamura H."/>
            <person name="Mori M."/>
            <person name="Yoshida Y."/>
            <person name="Ohtoshi R."/>
            <person name="Malay A.D."/>
            <person name="Moran D.A.P."/>
            <person name="Tomita M."/>
            <person name="Numata K."/>
            <person name="Arakawa K."/>
        </authorList>
    </citation>
    <scope>NUCLEOTIDE SEQUENCE</scope>
</reference>
<dbReference type="EMBL" id="BMAU01021164">
    <property type="protein sequence ID" value="GFX92723.1"/>
    <property type="molecule type" value="Genomic_DNA"/>
</dbReference>
<dbReference type="Proteomes" id="UP000887159">
    <property type="component" value="Unassembled WGS sequence"/>
</dbReference>
<evidence type="ECO:0000313" key="2">
    <source>
        <dbReference type="Proteomes" id="UP000887159"/>
    </source>
</evidence>
<accession>A0A8X6RD02</accession>
<comment type="caution">
    <text evidence="1">The sequence shown here is derived from an EMBL/GenBank/DDBJ whole genome shotgun (WGS) entry which is preliminary data.</text>
</comment>
<evidence type="ECO:0000313" key="1">
    <source>
        <dbReference type="EMBL" id="GFX92723.1"/>
    </source>
</evidence>
<dbReference type="AlphaFoldDB" id="A0A8X6RD02"/>
<protein>
    <submittedName>
        <fullName evidence="1">Uncharacterized protein</fullName>
    </submittedName>
</protein>
<proteinExistence type="predicted"/>
<name>A0A8X6RD02_TRICX</name>
<sequence>MSPTVIRDRMWFQRDGGRADLELLGSPPQSPDLPSVDFFIYQTPQRTALHGYPLQLQATFTEISFAYVCQRSSRKYQDESSRIKERNLYFLPKNSMQGTPDLG</sequence>
<keyword evidence="2" id="KW-1185">Reference proteome</keyword>
<gene>
    <name evidence="1" type="ORF">TNCV_3180271</name>
</gene>
<organism evidence="1 2">
    <name type="scientific">Trichonephila clavipes</name>
    <name type="common">Golden silk orbweaver</name>
    <name type="synonym">Nephila clavipes</name>
    <dbReference type="NCBI Taxonomy" id="2585209"/>
    <lineage>
        <taxon>Eukaryota</taxon>
        <taxon>Metazoa</taxon>
        <taxon>Ecdysozoa</taxon>
        <taxon>Arthropoda</taxon>
        <taxon>Chelicerata</taxon>
        <taxon>Arachnida</taxon>
        <taxon>Araneae</taxon>
        <taxon>Araneomorphae</taxon>
        <taxon>Entelegynae</taxon>
        <taxon>Araneoidea</taxon>
        <taxon>Nephilidae</taxon>
        <taxon>Trichonephila</taxon>
    </lineage>
</organism>